<sequence>MKNKHIIYATLVLVSALSLASCTKTDFDDNYYDPERSVYADVPKLFTGLLYNHDRRSAHNIFPRYFHFFTFRVPMLGTYSQTYGYQSANGRYEQNPAYTQDYWSLFYTSYVASYRELQRHIEASSPEEQEGYRLFQETANIFFYDQATQVVDMWGDIPFFEAGQLVQSGGVIRNAPFDSQEEIYSFILNDLKRIADWLNTAEITPFYKSMFNGADILNEGDIEGWKIYANSLRLRLAMRISYQNDAKAREIAAEIINNPSVYPIITNNQNSVKIDARGDQLRSVVVDDGAGIRGGLESGGRNIAPGVMINEYMNPANDPRLYAMFSRNREGQYRGLDPTLTSTQQADLISANMISRLDSATYSTNDKYPGILITAAEISFFKAEAAERWGVGNAAEEYERGIRQSIDFIYYINSLNDNADGTSYTPKTPPTPAAINAFLSHNLIRYEGSQEERLEKIGIQRWINFGVMQAHQAWAEYRRTKYPALTFSRDNNSVQAPEPPNRLLYPENERMYNAENYNAVRAYDTPQNKVFWDVK</sequence>
<dbReference type="SUPFAM" id="SSF48452">
    <property type="entry name" value="TPR-like"/>
    <property type="match status" value="1"/>
</dbReference>
<dbReference type="RefSeq" id="WP_379018964.1">
    <property type="nucleotide sequence ID" value="NZ_JBHRTA010000008.1"/>
</dbReference>
<accession>A0ABV7JDZ0</accession>
<feature type="signal peptide" evidence="1">
    <location>
        <begin position="1"/>
        <end position="20"/>
    </location>
</feature>
<dbReference type="Gene3D" id="1.25.40.390">
    <property type="match status" value="1"/>
</dbReference>
<dbReference type="InterPro" id="IPR011990">
    <property type="entry name" value="TPR-like_helical_dom_sf"/>
</dbReference>
<keyword evidence="2" id="KW-0449">Lipoprotein</keyword>
<comment type="caution">
    <text evidence="2">The sequence shown here is derived from an EMBL/GenBank/DDBJ whole genome shotgun (WGS) entry which is preliminary data.</text>
</comment>
<dbReference type="PROSITE" id="PS51257">
    <property type="entry name" value="PROKAR_LIPOPROTEIN"/>
    <property type="match status" value="1"/>
</dbReference>
<dbReference type="Pfam" id="PF12771">
    <property type="entry name" value="SusD-like_2"/>
    <property type="match status" value="1"/>
</dbReference>
<name>A0ABV7JDZ0_9SPHI</name>
<keyword evidence="1" id="KW-0732">Signal</keyword>
<organism evidence="2 3">
    <name type="scientific">Parapedobacter deserti</name>
    <dbReference type="NCBI Taxonomy" id="1912957"/>
    <lineage>
        <taxon>Bacteria</taxon>
        <taxon>Pseudomonadati</taxon>
        <taxon>Bacteroidota</taxon>
        <taxon>Sphingobacteriia</taxon>
        <taxon>Sphingobacteriales</taxon>
        <taxon>Sphingobacteriaceae</taxon>
        <taxon>Parapedobacter</taxon>
    </lineage>
</organism>
<protein>
    <submittedName>
        <fullName evidence="2">SusD/RagB family nutrient-binding outer membrane lipoprotein</fullName>
    </submittedName>
</protein>
<dbReference type="Proteomes" id="UP001595526">
    <property type="component" value="Unassembled WGS sequence"/>
</dbReference>
<feature type="chain" id="PRO_5047538786" evidence="1">
    <location>
        <begin position="21"/>
        <end position="535"/>
    </location>
</feature>
<dbReference type="InterPro" id="IPR041662">
    <property type="entry name" value="SusD-like_2"/>
</dbReference>
<reference evidence="3" key="1">
    <citation type="journal article" date="2019" name="Int. J. Syst. Evol. Microbiol.">
        <title>The Global Catalogue of Microorganisms (GCM) 10K type strain sequencing project: providing services to taxonomists for standard genome sequencing and annotation.</title>
        <authorList>
            <consortium name="The Broad Institute Genomics Platform"/>
            <consortium name="The Broad Institute Genome Sequencing Center for Infectious Disease"/>
            <person name="Wu L."/>
            <person name="Ma J."/>
        </authorList>
    </citation>
    <scope>NUCLEOTIDE SEQUENCE [LARGE SCALE GENOMIC DNA]</scope>
    <source>
        <strain evidence="3">KCTC 52416</strain>
    </source>
</reference>
<evidence type="ECO:0000313" key="2">
    <source>
        <dbReference type="EMBL" id="MFC3196340.1"/>
    </source>
</evidence>
<gene>
    <name evidence="2" type="ORF">ACFOET_01815</name>
</gene>
<proteinExistence type="predicted"/>
<evidence type="ECO:0000256" key="1">
    <source>
        <dbReference type="SAM" id="SignalP"/>
    </source>
</evidence>
<keyword evidence="3" id="KW-1185">Reference proteome</keyword>
<dbReference type="EMBL" id="JBHRTA010000008">
    <property type="protein sequence ID" value="MFC3196340.1"/>
    <property type="molecule type" value="Genomic_DNA"/>
</dbReference>
<evidence type="ECO:0000313" key="3">
    <source>
        <dbReference type="Proteomes" id="UP001595526"/>
    </source>
</evidence>